<organism evidence="2">
    <name type="scientific">uncultured Caudovirales phage</name>
    <dbReference type="NCBI Taxonomy" id="2100421"/>
    <lineage>
        <taxon>Viruses</taxon>
        <taxon>Duplodnaviria</taxon>
        <taxon>Heunggongvirae</taxon>
        <taxon>Uroviricota</taxon>
        <taxon>Caudoviricetes</taxon>
        <taxon>Peduoviridae</taxon>
        <taxon>Maltschvirus</taxon>
        <taxon>Maltschvirus maltsch</taxon>
    </lineage>
</organism>
<sequence length="98" mass="10766">MSRGETLNTPDQQARRDLEILRTKVENLTGERGDAKKTMSAIRRLELQPLASLALQSTQIAATPTQAQYNALQIDVKNIFDALKTISNVLGTATISKI</sequence>
<evidence type="ECO:0000256" key="1">
    <source>
        <dbReference type="SAM" id="Coils"/>
    </source>
</evidence>
<reference evidence="2" key="1">
    <citation type="submission" date="2020-04" db="EMBL/GenBank/DDBJ databases">
        <authorList>
            <person name="Chiriac C."/>
            <person name="Salcher M."/>
            <person name="Ghai R."/>
            <person name="Kavagutti S V."/>
        </authorList>
    </citation>
    <scope>NUCLEOTIDE SEQUENCE</scope>
</reference>
<dbReference type="EMBL" id="LR796290">
    <property type="protein sequence ID" value="CAB4134801.1"/>
    <property type="molecule type" value="Genomic_DNA"/>
</dbReference>
<feature type="coiled-coil region" evidence="1">
    <location>
        <begin position="11"/>
        <end position="38"/>
    </location>
</feature>
<evidence type="ECO:0000313" key="2">
    <source>
        <dbReference type="EMBL" id="CAB4134801.1"/>
    </source>
</evidence>
<accession>A0A6J5LKQ3</accession>
<protein>
    <submittedName>
        <fullName evidence="2">Uncharacterized protein</fullName>
    </submittedName>
</protein>
<keyword evidence="1" id="KW-0175">Coiled coil</keyword>
<proteinExistence type="predicted"/>
<name>A0A6J5LKQ3_9CAUD</name>
<gene>
    <name evidence="2" type="ORF">UFOVP275_17</name>
</gene>